<protein>
    <submittedName>
        <fullName evidence="1">Uncharacterized protein</fullName>
    </submittedName>
</protein>
<gene>
    <name evidence="1" type="ORF">HW564_20370</name>
</gene>
<organism evidence="1 2">
    <name type="scientific">Ruegeria pomeroyi</name>
    <dbReference type="NCBI Taxonomy" id="89184"/>
    <lineage>
        <taxon>Bacteria</taxon>
        <taxon>Pseudomonadati</taxon>
        <taxon>Pseudomonadota</taxon>
        <taxon>Alphaproteobacteria</taxon>
        <taxon>Rhodobacterales</taxon>
        <taxon>Roseobacteraceae</taxon>
        <taxon>Ruegeria</taxon>
    </lineage>
</organism>
<accession>A0A850LML1</accession>
<sequence length="186" mass="21036">MTVDWRKDFELALKTIGALAVIWGVVKYFWEVDAASLRTAQEAAMSVVNMYDHDIAESVEDVEFFLNPIVSAKVGGQRDRFAASLEPEEVDDIFSTYFLGENWENAHPIAPKWLDILRYYENATLCVESGVCDADYLEKYLCRRAVRFSEVNTPFIVKYDLLFQPGGSSSDSIGFGLASFVRQCQS</sequence>
<evidence type="ECO:0000313" key="2">
    <source>
        <dbReference type="Proteomes" id="UP000565723"/>
    </source>
</evidence>
<dbReference type="RefSeq" id="WP_044028021.1">
    <property type="nucleotide sequence ID" value="NZ_CP076685.1"/>
</dbReference>
<dbReference type="Proteomes" id="UP000565723">
    <property type="component" value="Unassembled WGS sequence"/>
</dbReference>
<reference evidence="1 2" key="1">
    <citation type="journal article" date="2020" name="Proc. Natl. Acad. Sci. U.S.A.">
        <title>Ecological drivers of bacterial community assembly in synthetic phycospheres.</title>
        <authorList>
            <person name="Fu H."/>
            <person name="Uchimiya M."/>
            <person name="Gore J."/>
            <person name="Moran M.A."/>
        </authorList>
    </citation>
    <scope>NUCLEOTIDE SEQUENCE [LARGE SCALE GENOMIC DNA]</scope>
    <source>
        <strain evidence="1">HF-Din03</strain>
    </source>
</reference>
<dbReference type="EMBL" id="JABXIY010000063">
    <property type="protein sequence ID" value="NVK99284.1"/>
    <property type="molecule type" value="Genomic_DNA"/>
</dbReference>
<proteinExistence type="predicted"/>
<name>A0A850LML1_9RHOB</name>
<dbReference type="AlphaFoldDB" id="A0A850LML1"/>
<comment type="caution">
    <text evidence="1">The sequence shown here is derived from an EMBL/GenBank/DDBJ whole genome shotgun (WGS) entry which is preliminary data.</text>
</comment>
<evidence type="ECO:0000313" key="1">
    <source>
        <dbReference type="EMBL" id="NVK99284.1"/>
    </source>
</evidence>